<proteinExistence type="predicted"/>
<reference evidence="1 2" key="1">
    <citation type="journal article" date="2024" name="G3 (Bethesda)">
        <title>Genome assembly of Hibiscus sabdariffa L. provides insights into metabolisms of medicinal natural products.</title>
        <authorList>
            <person name="Kim T."/>
        </authorList>
    </citation>
    <scope>NUCLEOTIDE SEQUENCE [LARGE SCALE GENOMIC DNA]</scope>
    <source>
        <strain evidence="1">TK-2024</strain>
        <tissue evidence="1">Old leaves</tissue>
    </source>
</reference>
<comment type="caution">
    <text evidence="1">The sequence shown here is derived from an EMBL/GenBank/DDBJ whole genome shotgun (WGS) entry which is preliminary data.</text>
</comment>
<dbReference type="Proteomes" id="UP001396334">
    <property type="component" value="Unassembled WGS sequence"/>
</dbReference>
<evidence type="ECO:0000313" key="1">
    <source>
        <dbReference type="EMBL" id="KAK9010131.1"/>
    </source>
</evidence>
<gene>
    <name evidence="1" type="ORF">V6N11_036646</name>
</gene>
<name>A0ABR2RBH8_9ROSI</name>
<keyword evidence="2" id="KW-1185">Reference proteome</keyword>
<accession>A0ABR2RBH8</accession>
<evidence type="ECO:0008006" key="3">
    <source>
        <dbReference type="Google" id="ProtNLM"/>
    </source>
</evidence>
<evidence type="ECO:0000313" key="2">
    <source>
        <dbReference type="Proteomes" id="UP001396334"/>
    </source>
</evidence>
<protein>
    <recommendedName>
        <fullName evidence="3">Pectinesterase inhibitor domain-containing protein</fullName>
    </recommendedName>
</protein>
<dbReference type="EMBL" id="JBBPBN010000024">
    <property type="protein sequence ID" value="KAK9010131.1"/>
    <property type="molecule type" value="Genomic_DNA"/>
</dbReference>
<sequence>MIPYQDLASNTIQSIEKLKKSINGKYEFFENVGDDLFGVSFGVQGLAEKPSETITTCKEALLSLDIAAEDVFRVTKLTRECSMAEASRGYGVQLQDEANELLPKINATIVKAITRLSRITKVFMFE</sequence>
<organism evidence="1 2">
    <name type="scientific">Hibiscus sabdariffa</name>
    <name type="common">roselle</name>
    <dbReference type="NCBI Taxonomy" id="183260"/>
    <lineage>
        <taxon>Eukaryota</taxon>
        <taxon>Viridiplantae</taxon>
        <taxon>Streptophyta</taxon>
        <taxon>Embryophyta</taxon>
        <taxon>Tracheophyta</taxon>
        <taxon>Spermatophyta</taxon>
        <taxon>Magnoliopsida</taxon>
        <taxon>eudicotyledons</taxon>
        <taxon>Gunneridae</taxon>
        <taxon>Pentapetalae</taxon>
        <taxon>rosids</taxon>
        <taxon>malvids</taxon>
        <taxon>Malvales</taxon>
        <taxon>Malvaceae</taxon>
        <taxon>Malvoideae</taxon>
        <taxon>Hibiscus</taxon>
    </lineage>
</organism>